<dbReference type="AlphaFoldDB" id="A0A1F8E019"/>
<keyword evidence="2" id="KW-0472">Membrane</keyword>
<comment type="caution">
    <text evidence="3">The sequence shown here is derived from an EMBL/GenBank/DDBJ whole genome shotgun (WGS) entry which is preliminary data.</text>
</comment>
<accession>A0A1F8E019</accession>
<evidence type="ECO:0000313" key="3">
    <source>
        <dbReference type="EMBL" id="OGM94181.1"/>
    </source>
</evidence>
<evidence type="ECO:0000256" key="1">
    <source>
        <dbReference type="SAM" id="MobiDB-lite"/>
    </source>
</evidence>
<evidence type="ECO:0000256" key="2">
    <source>
        <dbReference type="SAM" id="Phobius"/>
    </source>
</evidence>
<evidence type="ECO:0000313" key="4">
    <source>
        <dbReference type="Proteomes" id="UP000179057"/>
    </source>
</evidence>
<feature type="compositionally biased region" description="Basic and acidic residues" evidence="1">
    <location>
        <begin position="140"/>
        <end position="151"/>
    </location>
</feature>
<dbReference type="Proteomes" id="UP000179057">
    <property type="component" value="Unassembled WGS sequence"/>
</dbReference>
<protein>
    <submittedName>
        <fullName evidence="3">Uncharacterized protein</fullName>
    </submittedName>
</protein>
<feature type="transmembrane region" description="Helical" evidence="2">
    <location>
        <begin position="6"/>
        <end position="22"/>
    </location>
</feature>
<organism evidence="3 4">
    <name type="scientific">Candidatus Wolfebacteria bacterium RIFOXYD1_FULL_48_65</name>
    <dbReference type="NCBI Taxonomy" id="1802561"/>
    <lineage>
        <taxon>Bacteria</taxon>
        <taxon>Candidatus Wolfeibacteriota</taxon>
    </lineage>
</organism>
<gene>
    <name evidence="3" type="ORF">A2610_02640</name>
</gene>
<keyword evidence="2" id="KW-1133">Transmembrane helix</keyword>
<keyword evidence="2" id="KW-0812">Transmembrane</keyword>
<name>A0A1F8E019_9BACT</name>
<reference evidence="3 4" key="1">
    <citation type="journal article" date="2016" name="Nat. Commun.">
        <title>Thousands of microbial genomes shed light on interconnected biogeochemical processes in an aquifer system.</title>
        <authorList>
            <person name="Anantharaman K."/>
            <person name="Brown C.T."/>
            <person name="Hug L.A."/>
            <person name="Sharon I."/>
            <person name="Castelle C.J."/>
            <person name="Probst A.J."/>
            <person name="Thomas B.C."/>
            <person name="Singh A."/>
            <person name="Wilkins M.J."/>
            <person name="Karaoz U."/>
            <person name="Brodie E.L."/>
            <person name="Williams K.H."/>
            <person name="Hubbard S.S."/>
            <person name="Banfield J.F."/>
        </authorList>
    </citation>
    <scope>NUCLEOTIDE SEQUENCE [LARGE SCALE GENOMIC DNA]</scope>
</reference>
<proteinExistence type="predicted"/>
<sequence>MYHFVLQILIMISLGVLVYLAARKIPQISDTVDEDTTGQSKGVWYRIELLLGRLPLDRFDLAVSQFLEKNVRKMKLILARLDNYLTHHLEQFKKVKQRTHRKQQKKFALFESAETAEGEPDLKAIAELDEAQTRSTEAPEAIKKEESDLAK</sequence>
<dbReference type="EMBL" id="MGIV01000014">
    <property type="protein sequence ID" value="OGM94181.1"/>
    <property type="molecule type" value="Genomic_DNA"/>
</dbReference>
<feature type="region of interest" description="Disordered" evidence="1">
    <location>
        <begin position="116"/>
        <end position="151"/>
    </location>
</feature>